<dbReference type="Pfam" id="PF01464">
    <property type="entry name" value="SLT"/>
    <property type="match status" value="1"/>
</dbReference>
<evidence type="ECO:0000256" key="1">
    <source>
        <dbReference type="ARBA" id="ARBA00009387"/>
    </source>
</evidence>
<proteinExistence type="inferred from homology"/>
<comment type="similarity">
    <text evidence="1">Belongs to the virb1 family.</text>
</comment>
<feature type="domain" description="Transglycosylase SLT" evidence="2">
    <location>
        <begin position="97"/>
        <end position="167"/>
    </location>
</feature>
<reference evidence="4" key="1">
    <citation type="journal article" date="2019" name="Int. J. Syst. Evol. Microbiol.">
        <title>The Global Catalogue of Microorganisms (GCM) 10K type strain sequencing project: providing services to taxonomists for standard genome sequencing and annotation.</title>
        <authorList>
            <consortium name="The Broad Institute Genomics Platform"/>
            <consortium name="The Broad Institute Genome Sequencing Center for Infectious Disease"/>
            <person name="Wu L."/>
            <person name="Ma J."/>
        </authorList>
    </citation>
    <scope>NUCLEOTIDE SEQUENCE [LARGE SCALE GENOMIC DNA]</scope>
    <source>
        <strain evidence="4">CCUG 56029</strain>
    </source>
</reference>
<dbReference type="InterPro" id="IPR008258">
    <property type="entry name" value="Transglycosylase_SLT_dom_1"/>
</dbReference>
<keyword evidence="4" id="KW-1185">Reference proteome</keyword>
<organism evidence="3 4">
    <name type="scientific">Paracoccus pacificus</name>
    <dbReference type="NCBI Taxonomy" id="1463598"/>
    <lineage>
        <taxon>Bacteria</taxon>
        <taxon>Pseudomonadati</taxon>
        <taxon>Pseudomonadota</taxon>
        <taxon>Alphaproteobacteria</taxon>
        <taxon>Rhodobacterales</taxon>
        <taxon>Paracoccaceae</taxon>
        <taxon>Paracoccus</taxon>
    </lineage>
</organism>
<accession>A0ABW4R754</accession>
<dbReference type="InterPro" id="IPR023346">
    <property type="entry name" value="Lysozyme-like_dom_sf"/>
</dbReference>
<dbReference type="Proteomes" id="UP001597213">
    <property type="component" value="Unassembled WGS sequence"/>
</dbReference>
<evidence type="ECO:0000313" key="4">
    <source>
        <dbReference type="Proteomes" id="UP001597213"/>
    </source>
</evidence>
<comment type="caution">
    <text evidence="3">The sequence shown here is derived from an EMBL/GenBank/DDBJ whole genome shotgun (WGS) entry which is preliminary data.</text>
</comment>
<sequence>MTGLRRWGVVAMIVLLAGCEAETSAIDASSPNPAAAGDAAAMRMAAPVMRWDARRGSDAWTQAALDELRASGVSLVTTVPADINLYCPAYLRADPDQRRAFWAGLVSSVSKFESSHNPAAKGGGGRWLGLMQIAPATARQYGCDGGLLNGEDNVACAVKIMARNVSRDGAIAQGANGGWRGVARDWMPMRNSAKRNDIAAWTRKQSYCSGAGSA</sequence>
<dbReference type="PROSITE" id="PS51257">
    <property type="entry name" value="PROKAR_LIPOPROTEIN"/>
    <property type="match status" value="1"/>
</dbReference>
<dbReference type="RefSeq" id="WP_379141436.1">
    <property type="nucleotide sequence ID" value="NZ_JBHUEN010000020.1"/>
</dbReference>
<evidence type="ECO:0000259" key="2">
    <source>
        <dbReference type="Pfam" id="PF01464"/>
    </source>
</evidence>
<dbReference type="SUPFAM" id="SSF53955">
    <property type="entry name" value="Lysozyme-like"/>
    <property type="match status" value="1"/>
</dbReference>
<dbReference type="EMBL" id="JBHUEN010000020">
    <property type="protein sequence ID" value="MFD1881509.1"/>
    <property type="molecule type" value="Genomic_DNA"/>
</dbReference>
<gene>
    <name evidence="3" type="ORF">ACFSCT_07240</name>
</gene>
<dbReference type="Gene3D" id="1.10.530.10">
    <property type="match status" value="1"/>
</dbReference>
<evidence type="ECO:0000313" key="3">
    <source>
        <dbReference type="EMBL" id="MFD1881509.1"/>
    </source>
</evidence>
<protein>
    <submittedName>
        <fullName evidence="3">Transglycosylase SLT domain-containing protein</fullName>
    </submittedName>
</protein>
<name>A0ABW4R754_9RHOB</name>